<sequence>MTSGSKGIHLYAGLDGSRTSADTAALAHEVALALEHDHPYQVVSRMSKDVRRGKVFIDWSQNWQAKTTIVPYSLRGRPTPTVAALRQWDEIAAPGPAQLGYREVMERTAGGLVPVVPSPGSG</sequence>
<name>A0A0M5LX75_9MICC</name>
<keyword evidence="3" id="KW-1185">Reference proteome</keyword>
<protein>
    <recommendedName>
        <fullName evidence="1">DNA ligase D polymerase domain-containing protein</fullName>
    </recommendedName>
</protein>
<dbReference type="OrthoDB" id="9802472at2"/>
<dbReference type="PANTHER" id="PTHR42705:SF2">
    <property type="entry name" value="BIFUNCTIONAL NON-HOMOLOGOUS END JOINING PROTEIN LIGD"/>
    <property type="match status" value="1"/>
</dbReference>
<accession>A0A0M5LX75</accession>
<gene>
    <name evidence="2" type="ORF">AOC05_05895</name>
</gene>
<feature type="domain" description="DNA ligase D polymerase" evidence="1">
    <location>
        <begin position="1"/>
        <end position="109"/>
    </location>
</feature>
<proteinExistence type="predicted"/>
<dbReference type="AlphaFoldDB" id="A0A0M5LX75"/>
<dbReference type="PANTHER" id="PTHR42705">
    <property type="entry name" value="BIFUNCTIONAL NON-HOMOLOGOUS END JOINING PROTEIN LIGD"/>
    <property type="match status" value="1"/>
</dbReference>
<evidence type="ECO:0000313" key="3">
    <source>
        <dbReference type="Proteomes" id="UP000062833"/>
    </source>
</evidence>
<dbReference type="KEGG" id="aaq:AOC05_05895"/>
<dbReference type="Proteomes" id="UP000062833">
    <property type="component" value="Chromosome"/>
</dbReference>
<dbReference type="PATRIC" id="fig|656366.3.peg.1258"/>
<dbReference type="Pfam" id="PF21686">
    <property type="entry name" value="LigD_Prim-Pol"/>
    <property type="match status" value="1"/>
</dbReference>
<reference evidence="3" key="1">
    <citation type="submission" date="2015-09" db="EMBL/GenBank/DDBJ databases">
        <title>Complete genome of Arthrobacter alpinus strain R3.8.</title>
        <authorList>
            <person name="See-Too W.S."/>
            <person name="Chan K.G."/>
        </authorList>
    </citation>
    <scope>NUCLEOTIDE SEQUENCE [LARGE SCALE GENOMIC DNA]</scope>
    <source>
        <strain evidence="3">R3.8</strain>
    </source>
</reference>
<evidence type="ECO:0000259" key="1">
    <source>
        <dbReference type="Pfam" id="PF21686"/>
    </source>
</evidence>
<dbReference type="Gene3D" id="3.90.920.10">
    <property type="entry name" value="DNA primase, PRIM domain"/>
    <property type="match status" value="1"/>
</dbReference>
<evidence type="ECO:0000313" key="2">
    <source>
        <dbReference type="EMBL" id="ALE91974.1"/>
    </source>
</evidence>
<organism evidence="2 3">
    <name type="scientific">Arthrobacter alpinus</name>
    <dbReference type="NCBI Taxonomy" id="656366"/>
    <lineage>
        <taxon>Bacteria</taxon>
        <taxon>Bacillati</taxon>
        <taxon>Actinomycetota</taxon>
        <taxon>Actinomycetes</taxon>
        <taxon>Micrococcales</taxon>
        <taxon>Micrococcaceae</taxon>
        <taxon>Arthrobacter</taxon>
    </lineage>
</organism>
<dbReference type="InterPro" id="IPR052171">
    <property type="entry name" value="NHEJ_LigD"/>
</dbReference>
<dbReference type="EMBL" id="CP012677">
    <property type="protein sequence ID" value="ALE91974.1"/>
    <property type="molecule type" value="Genomic_DNA"/>
</dbReference>
<dbReference type="InterPro" id="IPR014145">
    <property type="entry name" value="LigD_pol_dom"/>
</dbReference>